<protein>
    <submittedName>
        <fullName evidence="1">Uncharacterized protein</fullName>
    </submittedName>
</protein>
<comment type="caution">
    <text evidence="1">The sequence shown here is derived from an EMBL/GenBank/DDBJ whole genome shotgun (WGS) entry which is preliminary data.</text>
</comment>
<organism evidence="1 2">
    <name type="scientific">Candidatus Daviesbacteria bacterium RIFCSPLOWO2_01_FULL_39_12</name>
    <dbReference type="NCBI Taxonomy" id="1797785"/>
    <lineage>
        <taxon>Bacteria</taxon>
        <taxon>Candidatus Daviesiibacteriota</taxon>
    </lineage>
</organism>
<sequence length="297" mass="33472">MNRTEDSLWSDTNIDYYGVAREGRQKVVLKTLPTAYYFVQNQADALGIWERIKQDPGFRAEEIYKVSALTAFSSHHNAVYPYMGDCVRGGIESLHNNEGYRRLFLATRDGYTALDRKVTRYVFAGEEALAQQDPEAVIPLEELNSWLVAHSSRPDGLIEGVGPEGVSNITAITQIEDGLDLGRYLAIHRINDKNGEWIKEMNRALFNRFPEELLRLAVYKLACGMAIIDQVAQESAYLGIPVSTNYHPDNTADNENQPTLQELWGQSHHLVTTLSVPHDDVLEGLFDETSSDLLRGR</sequence>
<reference evidence="1 2" key="1">
    <citation type="journal article" date="2016" name="Nat. Commun.">
        <title>Thousands of microbial genomes shed light on interconnected biogeochemical processes in an aquifer system.</title>
        <authorList>
            <person name="Anantharaman K."/>
            <person name="Brown C.T."/>
            <person name="Hug L.A."/>
            <person name="Sharon I."/>
            <person name="Castelle C.J."/>
            <person name="Probst A.J."/>
            <person name="Thomas B.C."/>
            <person name="Singh A."/>
            <person name="Wilkins M.J."/>
            <person name="Karaoz U."/>
            <person name="Brodie E.L."/>
            <person name="Williams K.H."/>
            <person name="Hubbard S.S."/>
            <person name="Banfield J.F."/>
        </authorList>
    </citation>
    <scope>NUCLEOTIDE SEQUENCE [LARGE SCALE GENOMIC DNA]</scope>
</reference>
<dbReference type="EMBL" id="MFDM01000007">
    <property type="protein sequence ID" value="OGE44159.1"/>
    <property type="molecule type" value="Genomic_DNA"/>
</dbReference>
<name>A0A1F5KTK6_9BACT</name>
<evidence type="ECO:0000313" key="1">
    <source>
        <dbReference type="EMBL" id="OGE44159.1"/>
    </source>
</evidence>
<proteinExistence type="predicted"/>
<dbReference type="Proteomes" id="UP000178565">
    <property type="component" value="Unassembled WGS sequence"/>
</dbReference>
<accession>A0A1F5KTK6</accession>
<gene>
    <name evidence="1" type="ORF">A3B45_01075</name>
</gene>
<evidence type="ECO:0000313" key="2">
    <source>
        <dbReference type="Proteomes" id="UP000178565"/>
    </source>
</evidence>
<dbReference type="AlphaFoldDB" id="A0A1F5KTK6"/>